<dbReference type="Gene3D" id="2.60.40.1120">
    <property type="entry name" value="Carboxypeptidase-like, regulatory domain"/>
    <property type="match status" value="2"/>
</dbReference>
<dbReference type="Gene3D" id="2.60.120.200">
    <property type="match status" value="1"/>
</dbReference>
<dbReference type="InterPro" id="IPR008969">
    <property type="entry name" value="CarboxyPept-like_regulatory"/>
</dbReference>
<dbReference type="InterPro" id="IPR036116">
    <property type="entry name" value="FN3_sf"/>
</dbReference>
<dbReference type="EMBL" id="VBOW01000068">
    <property type="protein sequence ID" value="TMQ57200.1"/>
    <property type="molecule type" value="Genomic_DNA"/>
</dbReference>
<sequence>MGHRRRRLSVCATSVAILVSLVPAVPSVFTPNPAFAASATLLWTAPGDDGSVGRASQYALRISTNAISAKDTLSWWNAATSLSMAGKIPAVAGTLDSTVVSGLTSGTRYYAIIRAADEVPNWSGFSNVAAIDAALVAAVTVTGTVRESSTGIAIGGAAVHESGSGVIVYTQPDGTYSLSVPAGTLSITASKYGYSPVTSSVAAASASSKTLDFTLPKIPTGTLSGVVFRANDGTFVSGAEITSPGTPLQGVTGSDGKFALVVPQSTVTLRCDRPGFKLFTRSVTITAGKAQVVNFSLTPAVYYDDAETDMGWSLSAVGDDAVTGKWVRAAPVGTIAGTVEVQPSKDHTPGAGTACFVTGNGTKATDLGEADVDGGRTTLTSPALRLAGIVDPRIVYWRWFSNDASSNPGEDAFLTQISNNGGAWVTVSNLYTTRNYWERMEIAVKSYFSQPGNVQVRFIAKDLGNTSIVEAAIDDLMYYSGTTVTAVYEEEGAPSPGLVIGAPRPSPTRGPTEISLELPKAAEIVADIFNVQGRLVRTLGRRTLPAGRHMLRWDGRLDAGGNAASGVYWLKVGAGDVEKRFKLVVVR</sequence>
<reference evidence="3 4" key="1">
    <citation type="journal article" date="2019" name="Nat. Microbiol.">
        <title>Mediterranean grassland soil C-N compound turnover is dependent on rainfall and depth, and is mediated by genomically divergent microorganisms.</title>
        <authorList>
            <person name="Diamond S."/>
            <person name="Andeer P.F."/>
            <person name="Li Z."/>
            <person name="Crits-Christoph A."/>
            <person name="Burstein D."/>
            <person name="Anantharaman K."/>
            <person name="Lane K.R."/>
            <person name="Thomas B.C."/>
            <person name="Pan C."/>
            <person name="Northen T.R."/>
            <person name="Banfield J.F."/>
        </authorList>
    </citation>
    <scope>NUCLEOTIDE SEQUENCE [LARGE SCALE GENOMIC DNA]</scope>
    <source>
        <strain evidence="3">WS_6</strain>
    </source>
</reference>
<gene>
    <name evidence="3" type="ORF">E6K76_11280</name>
</gene>
<feature type="signal peptide" evidence="1">
    <location>
        <begin position="1"/>
        <end position="36"/>
    </location>
</feature>
<proteinExistence type="predicted"/>
<dbReference type="SUPFAM" id="SSF49452">
    <property type="entry name" value="Starch-binding domain-like"/>
    <property type="match status" value="1"/>
</dbReference>
<evidence type="ECO:0000313" key="4">
    <source>
        <dbReference type="Proteomes" id="UP000316852"/>
    </source>
</evidence>
<feature type="chain" id="PRO_5021714643" description="FlgD/Vpr Ig-like domain-containing protein" evidence="1">
    <location>
        <begin position="37"/>
        <end position="587"/>
    </location>
</feature>
<dbReference type="SUPFAM" id="SSF49899">
    <property type="entry name" value="Concanavalin A-like lectins/glucanases"/>
    <property type="match status" value="1"/>
</dbReference>
<dbReference type="SUPFAM" id="SSF49265">
    <property type="entry name" value="Fibronectin type III"/>
    <property type="match status" value="1"/>
</dbReference>
<dbReference type="GO" id="GO:0030246">
    <property type="term" value="F:carbohydrate binding"/>
    <property type="evidence" value="ECO:0007669"/>
    <property type="project" value="InterPro"/>
</dbReference>
<name>A0A538T0N4_UNCEI</name>
<evidence type="ECO:0000259" key="2">
    <source>
        <dbReference type="Pfam" id="PF13860"/>
    </source>
</evidence>
<dbReference type="Pfam" id="PF13860">
    <property type="entry name" value="FlgD_ig"/>
    <property type="match status" value="1"/>
</dbReference>
<dbReference type="Pfam" id="PF13620">
    <property type="entry name" value="CarboxypepD_reg"/>
    <property type="match status" value="2"/>
</dbReference>
<organism evidence="3 4">
    <name type="scientific">Eiseniibacteriota bacterium</name>
    <dbReference type="NCBI Taxonomy" id="2212470"/>
    <lineage>
        <taxon>Bacteria</taxon>
        <taxon>Candidatus Eiseniibacteriota</taxon>
    </lineage>
</organism>
<dbReference type="InterPro" id="IPR025965">
    <property type="entry name" value="FlgD/Vpr_Ig-like"/>
</dbReference>
<accession>A0A538T0N4</accession>
<dbReference type="SUPFAM" id="SSF49464">
    <property type="entry name" value="Carboxypeptidase regulatory domain-like"/>
    <property type="match status" value="1"/>
</dbReference>
<evidence type="ECO:0000256" key="1">
    <source>
        <dbReference type="SAM" id="SignalP"/>
    </source>
</evidence>
<dbReference type="InterPro" id="IPR013783">
    <property type="entry name" value="Ig-like_fold"/>
</dbReference>
<evidence type="ECO:0000313" key="3">
    <source>
        <dbReference type="EMBL" id="TMQ57200.1"/>
    </source>
</evidence>
<dbReference type="InterPro" id="IPR013320">
    <property type="entry name" value="ConA-like_dom_sf"/>
</dbReference>
<feature type="domain" description="FlgD/Vpr Ig-like" evidence="2">
    <location>
        <begin position="511"/>
        <end position="574"/>
    </location>
</feature>
<keyword evidence="1" id="KW-0732">Signal</keyword>
<protein>
    <recommendedName>
        <fullName evidence="2">FlgD/Vpr Ig-like domain-containing protein</fullName>
    </recommendedName>
</protein>
<dbReference type="Gene3D" id="2.60.40.10">
    <property type="entry name" value="Immunoglobulins"/>
    <property type="match status" value="1"/>
</dbReference>
<dbReference type="Proteomes" id="UP000316852">
    <property type="component" value="Unassembled WGS sequence"/>
</dbReference>
<comment type="caution">
    <text evidence="3">The sequence shown here is derived from an EMBL/GenBank/DDBJ whole genome shotgun (WGS) entry which is preliminary data.</text>
</comment>
<dbReference type="Gene3D" id="2.60.40.4070">
    <property type="match status" value="1"/>
</dbReference>
<dbReference type="InterPro" id="IPR013784">
    <property type="entry name" value="Carb-bd-like_fold"/>
</dbReference>
<dbReference type="AlphaFoldDB" id="A0A538T0N4"/>